<evidence type="ECO:0000256" key="4">
    <source>
        <dbReference type="ARBA" id="ARBA00022490"/>
    </source>
</evidence>
<dbReference type="GO" id="GO:0000177">
    <property type="term" value="C:cytoplasmic exosome (RNase complex)"/>
    <property type="evidence" value="ECO:0007669"/>
    <property type="project" value="UniProtKB-ARBA"/>
</dbReference>
<feature type="domain" description="Exoribonuclease phosphorolytic" evidence="10">
    <location>
        <begin position="40"/>
        <end position="182"/>
    </location>
</feature>
<comment type="similarity">
    <text evidence="3">Belongs to the RNase PH family.</text>
</comment>
<dbReference type="GO" id="GO:0071051">
    <property type="term" value="P:poly(A)-dependent snoRNA 3'-end processing"/>
    <property type="evidence" value="ECO:0007669"/>
    <property type="project" value="TreeGrafter"/>
</dbReference>
<keyword evidence="4" id="KW-0963">Cytoplasm</keyword>
<dbReference type="STRING" id="418784.A0A2P7YCJ7"/>
<dbReference type="GO" id="GO:0003723">
    <property type="term" value="F:RNA binding"/>
    <property type="evidence" value="ECO:0007669"/>
    <property type="project" value="UniProtKB-KW"/>
</dbReference>
<keyword evidence="12" id="KW-1185">Reference proteome</keyword>
<accession>A0A2P7YCJ7</accession>
<dbReference type="PANTHER" id="PTHR11953">
    <property type="entry name" value="EXOSOME COMPLEX COMPONENT"/>
    <property type="match status" value="1"/>
</dbReference>
<feature type="region of interest" description="Disordered" evidence="9">
    <location>
        <begin position="1"/>
        <end position="38"/>
    </location>
</feature>
<dbReference type="GeneID" id="36568638"/>
<dbReference type="GO" id="GO:0034475">
    <property type="term" value="P:U4 snRNA 3'-end processing"/>
    <property type="evidence" value="ECO:0007669"/>
    <property type="project" value="TreeGrafter"/>
</dbReference>
<dbReference type="GO" id="GO:0000467">
    <property type="term" value="P:exonucleolytic trimming to generate mature 3'-end of 5.8S rRNA from tricistronic rRNA transcript (SSU-rRNA, 5.8S rRNA, LSU-rRNA)"/>
    <property type="evidence" value="ECO:0007669"/>
    <property type="project" value="UniProtKB-ARBA"/>
</dbReference>
<sequence length="293" mass="32095">MNSDRRRITGPTDAKTPQIGISSGKTPTPKKEKPQQTHGLRKFFLRSGLTKNANGLAYLEVGNTILEVSVYGPRPIRGSFIDRASFSVECKFLPYLTQPNEVIFNAGDKRNGRTGLTNIEQRISTYVETAFLPSICVEKYPKSTIDVFINVVAFDPTTGTLPNLISWVVNCAALAMVDSGIEIKDMVTAGHAKVDGNEVLLDLQLVEADQSSGTECAASFMRMQGNEMVAFWVESSGAEEVDETNLERLVGGCDEMSTEVRKNLNGYLLKIAREGDKEEEAVKEEGDAEMAEA</sequence>
<dbReference type="InterPro" id="IPR001247">
    <property type="entry name" value="ExoRNase_PH_dom1"/>
</dbReference>
<dbReference type="EMBL" id="PYFQ01000024">
    <property type="protein sequence ID" value="PSK33699.1"/>
    <property type="molecule type" value="Genomic_DNA"/>
</dbReference>
<evidence type="ECO:0000256" key="6">
    <source>
        <dbReference type="ARBA" id="ARBA00022835"/>
    </source>
</evidence>
<keyword evidence="8" id="KW-0539">Nucleus</keyword>
<evidence type="ECO:0000256" key="3">
    <source>
        <dbReference type="ARBA" id="ARBA00006678"/>
    </source>
</evidence>
<evidence type="ECO:0000256" key="2">
    <source>
        <dbReference type="ARBA" id="ARBA00004496"/>
    </source>
</evidence>
<dbReference type="InterPro" id="IPR050080">
    <property type="entry name" value="RNase_PH"/>
</dbReference>
<dbReference type="AlphaFoldDB" id="A0A2P7YCJ7"/>
<organism evidence="11 12">
    <name type="scientific">Candidozyma pseudohaemuli</name>
    <dbReference type="NCBI Taxonomy" id="418784"/>
    <lineage>
        <taxon>Eukaryota</taxon>
        <taxon>Fungi</taxon>
        <taxon>Dikarya</taxon>
        <taxon>Ascomycota</taxon>
        <taxon>Saccharomycotina</taxon>
        <taxon>Pichiomycetes</taxon>
        <taxon>Metschnikowiaceae</taxon>
        <taxon>Candidozyma</taxon>
    </lineage>
</organism>
<evidence type="ECO:0000256" key="9">
    <source>
        <dbReference type="SAM" id="MobiDB-lite"/>
    </source>
</evidence>
<keyword evidence="5" id="KW-0698">rRNA processing</keyword>
<keyword evidence="6" id="KW-0271">Exosome</keyword>
<dbReference type="InterPro" id="IPR020568">
    <property type="entry name" value="Ribosomal_Su5_D2-typ_SF"/>
</dbReference>
<comment type="subcellular location">
    <subcellularLocation>
        <location evidence="2">Cytoplasm</location>
    </subcellularLocation>
    <subcellularLocation>
        <location evidence="1">Nucleus</location>
    </subcellularLocation>
</comment>
<evidence type="ECO:0000313" key="12">
    <source>
        <dbReference type="Proteomes" id="UP000241107"/>
    </source>
</evidence>
<dbReference type="Gene3D" id="3.30.230.70">
    <property type="entry name" value="GHMP Kinase, N-terminal domain"/>
    <property type="match status" value="1"/>
</dbReference>
<comment type="caution">
    <text evidence="11">The sequence shown here is derived from an EMBL/GenBank/DDBJ whole genome shotgun (WGS) entry which is preliminary data.</text>
</comment>
<dbReference type="GO" id="GO:0005730">
    <property type="term" value="C:nucleolus"/>
    <property type="evidence" value="ECO:0007669"/>
    <property type="project" value="TreeGrafter"/>
</dbReference>
<dbReference type="PANTHER" id="PTHR11953:SF2">
    <property type="entry name" value="EXOSOME COMPLEX COMPONENT MTR3"/>
    <property type="match status" value="1"/>
</dbReference>
<dbReference type="Proteomes" id="UP000241107">
    <property type="component" value="Unassembled WGS sequence"/>
</dbReference>
<evidence type="ECO:0000256" key="5">
    <source>
        <dbReference type="ARBA" id="ARBA00022552"/>
    </source>
</evidence>
<keyword evidence="7" id="KW-0694">RNA-binding</keyword>
<dbReference type="SUPFAM" id="SSF54211">
    <property type="entry name" value="Ribosomal protein S5 domain 2-like"/>
    <property type="match status" value="1"/>
</dbReference>
<reference evidence="11 12" key="1">
    <citation type="submission" date="2018-03" db="EMBL/GenBank/DDBJ databases">
        <title>Candida pseudohaemulonii genome assembly and annotation.</title>
        <authorList>
            <person name="Munoz J.F."/>
            <person name="Gade L.G."/>
            <person name="Chow N.A."/>
            <person name="Litvintseva A.P."/>
            <person name="Loparev V.N."/>
            <person name="Cuomo C.A."/>
        </authorList>
    </citation>
    <scope>NUCLEOTIDE SEQUENCE [LARGE SCALE GENOMIC DNA]</scope>
    <source>
        <strain evidence="11 12">B12108</strain>
    </source>
</reference>
<evidence type="ECO:0000256" key="7">
    <source>
        <dbReference type="ARBA" id="ARBA00022884"/>
    </source>
</evidence>
<dbReference type="RefSeq" id="XP_024711283.1">
    <property type="nucleotide sequence ID" value="XM_024860559.1"/>
</dbReference>
<dbReference type="VEuPathDB" id="FungiDB:C7M61_005252"/>
<evidence type="ECO:0000313" key="11">
    <source>
        <dbReference type="EMBL" id="PSK33699.1"/>
    </source>
</evidence>
<name>A0A2P7YCJ7_9ASCO</name>
<dbReference type="GO" id="GO:0071038">
    <property type="term" value="P:TRAMP-dependent tRNA surveillance pathway"/>
    <property type="evidence" value="ECO:0007669"/>
    <property type="project" value="UniProtKB-ARBA"/>
</dbReference>
<dbReference type="GO" id="GO:0071028">
    <property type="term" value="P:nuclear mRNA surveillance"/>
    <property type="evidence" value="ECO:0007669"/>
    <property type="project" value="TreeGrafter"/>
</dbReference>
<protein>
    <recommendedName>
        <fullName evidence="10">Exoribonuclease phosphorolytic domain-containing protein</fullName>
    </recommendedName>
</protein>
<dbReference type="GO" id="GO:0016075">
    <property type="term" value="P:rRNA catabolic process"/>
    <property type="evidence" value="ECO:0007669"/>
    <property type="project" value="TreeGrafter"/>
</dbReference>
<dbReference type="InterPro" id="IPR027408">
    <property type="entry name" value="PNPase/RNase_PH_dom_sf"/>
</dbReference>
<evidence type="ECO:0000256" key="8">
    <source>
        <dbReference type="ARBA" id="ARBA00023242"/>
    </source>
</evidence>
<proteinExistence type="inferred from homology"/>
<dbReference type="Pfam" id="PF01138">
    <property type="entry name" value="RNase_PH"/>
    <property type="match status" value="1"/>
</dbReference>
<evidence type="ECO:0000256" key="1">
    <source>
        <dbReference type="ARBA" id="ARBA00004123"/>
    </source>
</evidence>
<dbReference type="OrthoDB" id="2504340at2759"/>
<dbReference type="GO" id="GO:0000176">
    <property type="term" value="C:nuclear exosome (RNase complex)"/>
    <property type="evidence" value="ECO:0007669"/>
    <property type="project" value="TreeGrafter"/>
</dbReference>
<gene>
    <name evidence="11" type="ORF">C7M61_005252</name>
</gene>
<evidence type="ECO:0000259" key="10">
    <source>
        <dbReference type="Pfam" id="PF01138"/>
    </source>
</evidence>